<proteinExistence type="predicted"/>
<dbReference type="EMBL" id="JASBWR010000044">
    <property type="protein sequence ID" value="KAJ9103672.1"/>
    <property type="molecule type" value="Genomic_DNA"/>
</dbReference>
<evidence type="ECO:0000313" key="2">
    <source>
        <dbReference type="Proteomes" id="UP001241377"/>
    </source>
</evidence>
<sequence length="111" mass="12456">MTQAGPSVTYRPYRSEECDLKDIMDLVDQELSEPYVVNIFDLDLPVFPDALVSDHGIQQTRDATLPQTPNNGVHVHENVGLPVVREDGEVAEEHDRRVDEILEKVESGMAI</sequence>
<comment type="caution">
    <text evidence="1">The sequence shown here is derived from an EMBL/GenBank/DDBJ whole genome shotgun (WGS) entry which is preliminary data.</text>
</comment>
<organism evidence="1 2">
    <name type="scientific">Naganishia cerealis</name>
    <dbReference type="NCBI Taxonomy" id="610337"/>
    <lineage>
        <taxon>Eukaryota</taxon>
        <taxon>Fungi</taxon>
        <taxon>Dikarya</taxon>
        <taxon>Basidiomycota</taxon>
        <taxon>Agaricomycotina</taxon>
        <taxon>Tremellomycetes</taxon>
        <taxon>Filobasidiales</taxon>
        <taxon>Filobasidiaceae</taxon>
        <taxon>Naganishia</taxon>
    </lineage>
</organism>
<accession>A0ACC2VWH8</accession>
<gene>
    <name evidence="1" type="ORF">QFC19_004247</name>
</gene>
<reference evidence="1" key="1">
    <citation type="submission" date="2023-04" db="EMBL/GenBank/DDBJ databases">
        <title>Draft Genome sequencing of Naganishia species isolated from polar environments using Oxford Nanopore Technology.</title>
        <authorList>
            <person name="Leo P."/>
            <person name="Venkateswaran K."/>
        </authorList>
    </citation>
    <scope>NUCLEOTIDE SEQUENCE</scope>
    <source>
        <strain evidence="1">MNA-CCFEE 5261</strain>
    </source>
</reference>
<protein>
    <submittedName>
        <fullName evidence="1">Uncharacterized protein</fullName>
    </submittedName>
</protein>
<keyword evidence="2" id="KW-1185">Reference proteome</keyword>
<dbReference type="Proteomes" id="UP001241377">
    <property type="component" value="Unassembled WGS sequence"/>
</dbReference>
<name>A0ACC2VWH8_9TREE</name>
<evidence type="ECO:0000313" key="1">
    <source>
        <dbReference type="EMBL" id="KAJ9103672.1"/>
    </source>
</evidence>